<dbReference type="AlphaFoldDB" id="A0A2P4Q7L8"/>
<accession>A0A2P4Q7L8</accession>
<reference evidence="2 3" key="2">
    <citation type="journal article" date="2018" name="New Phytol.">
        <title>High intraspecific genome diversity in the model arbuscular mycorrhizal symbiont Rhizophagus irregularis.</title>
        <authorList>
            <person name="Chen E.C.H."/>
            <person name="Morin E."/>
            <person name="Beaudet D."/>
            <person name="Noel J."/>
            <person name="Yildirir G."/>
            <person name="Ndikumana S."/>
            <person name="Charron P."/>
            <person name="St-Onge C."/>
            <person name="Giorgi J."/>
            <person name="Kruger M."/>
            <person name="Marton T."/>
            <person name="Ropars J."/>
            <person name="Grigoriev I.V."/>
            <person name="Hainaut M."/>
            <person name="Henrissat B."/>
            <person name="Roux C."/>
            <person name="Martin F."/>
            <person name="Corradi N."/>
        </authorList>
    </citation>
    <scope>NUCLEOTIDE SEQUENCE [LARGE SCALE GENOMIC DNA]</scope>
    <source>
        <strain evidence="2 3">DAOM 197198</strain>
    </source>
</reference>
<comment type="caution">
    <text evidence="2">The sequence shown here is derived from an EMBL/GenBank/DDBJ whole genome shotgun (WGS) entry which is preliminary data.</text>
</comment>
<keyword evidence="3" id="KW-1185">Reference proteome</keyword>
<proteinExistence type="predicted"/>
<feature type="non-terminal residue" evidence="2">
    <location>
        <position position="1"/>
    </location>
</feature>
<gene>
    <name evidence="2" type="ORF">GLOIN_2v1584045</name>
</gene>
<dbReference type="Proteomes" id="UP000018888">
    <property type="component" value="Unassembled WGS sequence"/>
</dbReference>
<keyword evidence="1" id="KW-0812">Transmembrane</keyword>
<evidence type="ECO:0000313" key="2">
    <source>
        <dbReference type="EMBL" id="POG73641.1"/>
    </source>
</evidence>
<protein>
    <submittedName>
        <fullName evidence="2">Uncharacterized protein</fullName>
    </submittedName>
</protein>
<feature type="transmembrane region" description="Helical" evidence="1">
    <location>
        <begin position="27"/>
        <end position="50"/>
    </location>
</feature>
<evidence type="ECO:0000256" key="1">
    <source>
        <dbReference type="SAM" id="Phobius"/>
    </source>
</evidence>
<sequence length="67" mass="7962">ARKFEILEGSNTDITVLTVMIMYHVRYYISCAISLSLLFYFKITSFLLIYRFTFSNPIAMEMIFFII</sequence>
<dbReference type="EMBL" id="AUPC02000081">
    <property type="protein sequence ID" value="POG73641.1"/>
    <property type="molecule type" value="Genomic_DNA"/>
</dbReference>
<evidence type="ECO:0000313" key="3">
    <source>
        <dbReference type="Proteomes" id="UP000018888"/>
    </source>
</evidence>
<reference evidence="2 3" key="1">
    <citation type="journal article" date="2013" name="Proc. Natl. Acad. Sci. U.S.A.">
        <title>Genome of an arbuscular mycorrhizal fungus provides insight into the oldest plant symbiosis.</title>
        <authorList>
            <person name="Tisserant E."/>
            <person name="Malbreil M."/>
            <person name="Kuo A."/>
            <person name="Kohler A."/>
            <person name="Symeonidi A."/>
            <person name="Balestrini R."/>
            <person name="Charron P."/>
            <person name="Duensing N."/>
            <person name="Frei Dit Frey N."/>
            <person name="Gianinazzi-Pearson V."/>
            <person name="Gilbert L.B."/>
            <person name="Handa Y."/>
            <person name="Herr J.R."/>
            <person name="Hijri M."/>
            <person name="Koul R."/>
            <person name="Kawaguchi M."/>
            <person name="Krajinski F."/>
            <person name="Lammers P.J."/>
            <person name="Masclaux F.G."/>
            <person name="Murat C."/>
            <person name="Morin E."/>
            <person name="Ndikumana S."/>
            <person name="Pagni M."/>
            <person name="Petitpierre D."/>
            <person name="Requena N."/>
            <person name="Rosikiewicz P."/>
            <person name="Riley R."/>
            <person name="Saito K."/>
            <person name="San Clemente H."/>
            <person name="Shapiro H."/>
            <person name="van Tuinen D."/>
            <person name="Becard G."/>
            <person name="Bonfante P."/>
            <person name="Paszkowski U."/>
            <person name="Shachar-Hill Y.Y."/>
            <person name="Tuskan G.A."/>
            <person name="Young P.W."/>
            <person name="Sanders I.R."/>
            <person name="Henrissat B."/>
            <person name="Rensing S.A."/>
            <person name="Grigoriev I.V."/>
            <person name="Corradi N."/>
            <person name="Roux C."/>
            <person name="Martin F."/>
        </authorList>
    </citation>
    <scope>NUCLEOTIDE SEQUENCE [LARGE SCALE GENOMIC DNA]</scope>
    <source>
        <strain evidence="2 3">DAOM 197198</strain>
    </source>
</reference>
<organism evidence="2 3">
    <name type="scientific">Rhizophagus irregularis (strain DAOM 181602 / DAOM 197198 / MUCL 43194)</name>
    <name type="common">Arbuscular mycorrhizal fungus</name>
    <name type="synonym">Glomus intraradices</name>
    <dbReference type="NCBI Taxonomy" id="747089"/>
    <lineage>
        <taxon>Eukaryota</taxon>
        <taxon>Fungi</taxon>
        <taxon>Fungi incertae sedis</taxon>
        <taxon>Mucoromycota</taxon>
        <taxon>Glomeromycotina</taxon>
        <taxon>Glomeromycetes</taxon>
        <taxon>Glomerales</taxon>
        <taxon>Glomeraceae</taxon>
        <taxon>Rhizophagus</taxon>
    </lineage>
</organism>
<keyword evidence="1" id="KW-1133">Transmembrane helix</keyword>
<keyword evidence="1" id="KW-0472">Membrane</keyword>
<name>A0A2P4Q7L8_RHIID</name>